<dbReference type="InterPro" id="IPR029063">
    <property type="entry name" value="SAM-dependent_MTases_sf"/>
</dbReference>
<gene>
    <name evidence="2" type="ORF">HA338_17630</name>
</gene>
<dbReference type="InterPro" id="IPR013216">
    <property type="entry name" value="Methyltransf_11"/>
</dbReference>
<dbReference type="CDD" id="cd02440">
    <property type="entry name" value="AdoMet_MTases"/>
    <property type="match status" value="1"/>
</dbReference>
<dbReference type="Gene3D" id="3.40.50.150">
    <property type="entry name" value="Vaccinia Virus protein VP39"/>
    <property type="match status" value="1"/>
</dbReference>
<evidence type="ECO:0000313" key="3">
    <source>
        <dbReference type="Proteomes" id="UP000600774"/>
    </source>
</evidence>
<name>A0A832SM93_9EURY</name>
<reference evidence="2" key="1">
    <citation type="journal article" date="2020" name="bioRxiv">
        <title>A rank-normalized archaeal taxonomy based on genome phylogeny resolves widespread incomplete and uneven classifications.</title>
        <authorList>
            <person name="Rinke C."/>
            <person name="Chuvochina M."/>
            <person name="Mussig A.J."/>
            <person name="Chaumeil P.-A."/>
            <person name="Waite D.W."/>
            <person name="Whitman W.B."/>
            <person name="Parks D.H."/>
            <person name="Hugenholtz P."/>
        </authorList>
    </citation>
    <scope>NUCLEOTIDE SEQUENCE</scope>
    <source>
        <strain evidence="2">UBA8876</strain>
    </source>
</reference>
<accession>A0A832SM93</accession>
<dbReference type="Pfam" id="PF08241">
    <property type="entry name" value="Methyltransf_11"/>
    <property type="match status" value="1"/>
</dbReference>
<dbReference type="AlphaFoldDB" id="A0A832SM93"/>
<sequence>MEVKPQIRAWWDTAEHDYDAIAAHGVHSEEERELWTEVITQLLGSDQQLKILDMGTGTGFLALLLAELGYEVTGADWAASKLEKAKKKMERTGNFVNFVVEDAENLSFESEQFDAVVSRHLVWTLANPDSAFKEWARVTKPGGKVLTDIPSRHSHPGNHHFGEEIGKELPFYNGADPGDVISMFEAAGLVNVSVRVFDKMMLVEGEKA</sequence>
<keyword evidence="2" id="KW-0808">Transferase</keyword>
<evidence type="ECO:0000313" key="2">
    <source>
        <dbReference type="EMBL" id="HIH95743.1"/>
    </source>
</evidence>
<dbReference type="GeneID" id="1473737"/>
<proteinExistence type="predicted"/>
<dbReference type="SUPFAM" id="SSF53335">
    <property type="entry name" value="S-adenosyl-L-methionine-dependent methyltransferases"/>
    <property type="match status" value="1"/>
</dbReference>
<dbReference type="EMBL" id="DUJU01000193">
    <property type="protein sequence ID" value="HIH95743.1"/>
    <property type="molecule type" value="Genomic_DNA"/>
</dbReference>
<dbReference type="PANTHER" id="PTHR43591:SF24">
    <property type="entry name" value="2-METHOXY-6-POLYPRENYL-1,4-BENZOQUINOL METHYLASE, MITOCHONDRIAL"/>
    <property type="match status" value="1"/>
</dbReference>
<organism evidence="2 3">
    <name type="scientific">Methanosarcina acetivorans</name>
    <dbReference type="NCBI Taxonomy" id="2214"/>
    <lineage>
        <taxon>Archaea</taxon>
        <taxon>Methanobacteriati</taxon>
        <taxon>Methanobacteriota</taxon>
        <taxon>Stenosarchaea group</taxon>
        <taxon>Methanomicrobia</taxon>
        <taxon>Methanosarcinales</taxon>
        <taxon>Methanosarcinaceae</taxon>
        <taxon>Methanosarcina</taxon>
    </lineage>
</organism>
<comment type="caution">
    <text evidence="2">The sequence shown here is derived from an EMBL/GenBank/DDBJ whole genome shotgun (WGS) entry which is preliminary data.</text>
</comment>
<dbReference type="Proteomes" id="UP000600774">
    <property type="component" value="Unassembled WGS sequence"/>
</dbReference>
<feature type="domain" description="Methyltransferase type 11" evidence="1">
    <location>
        <begin position="52"/>
        <end position="146"/>
    </location>
</feature>
<dbReference type="RefSeq" id="WP_011021849.1">
    <property type="nucleotide sequence ID" value="NZ_DUJU01000193.1"/>
</dbReference>
<evidence type="ECO:0000259" key="1">
    <source>
        <dbReference type="Pfam" id="PF08241"/>
    </source>
</evidence>
<dbReference type="GO" id="GO:0008757">
    <property type="term" value="F:S-adenosylmethionine-dependent methyltransferase activity"/>
    <property type="evidence" value="ECO:0007669"/>
    <property type="project" value="InterPro"/>
</dbReference>
<dbReference type="GO" id="GO:0032259">
    <property type="term" value="P:methylation"/>
    <property type="evidence" value="ECO:0007669"/>
    <property type="project" value="UniProtKB-KW"/>
</dbReference>
<protein>
    <submittedName>
        <fullName evidence="2">Class I SAM-dependent methyltransferase</fullName>
    </submittedName>
</protein>
<keyword evidence="2" id="KW-0489">Methyltransferase</keyword>
<dbReference type="PANTHER" id="PTHR43591">
    <property type="entry name" value="METHYLTRANSFERASE"/>
    <property type="match status" value="1"/>
</dbReference>